<dbReference type="PANTHER" id="PTHR34680:SF3">
    <property type="entry name" value="EXPRESSED PROTEIN"/>
    <property type="match status" value="1"/>
</dbReference>
<evidence type="ECO:0000256" key="2">
    <source>
        <dbReference type="PROSITE-ProRule" id="PRU01002"/>
    </source>
</evidence>
<organism evidence="5 6">
    <name type="scientific">Sphenostylis stenocarpa</name>
    <dbReference type="NCBI Taxonomy" id="92480"/>
    <lineage>
        <taxon>Eukaryota</taxon>
        <taxon>Viridiplantae</taxon>
        <taxon>Streptophyta</taxon>
        <taxon>Embryophyta</taxon>
        <taxon>Tracheophyta</taxon>
        <taxon>Spermatophyta</taxon>
        <taxon>Magnoliopsida</taxon>
        <taxon>eudicotyledons</taxon>
        <taxon>Gunneridae</taxon>
        <taxon>Pentapetalae</taxon>
        <taxon>rosids</taxon>
        <taxon>fabids</taxon>
        <taxon>Fabales</taxon>
        <taxon>Fabaceae</taxon>
        <taxon>Papilionoideae</taxon>
        <taxon>50 kb inversion clade</taxon>
        <taxon>NPAAA clade</taxon>
        <taxon>indigoferoid/millettioid clade</taxon>
        <taxon>Phaseoleae</taxon>
        <taxon>Sphenostylis</taxon>
    </lineage>
</organism>
<gene>
    <name evidence="5" type="ORF">AYBTSS11_LOCUS14117</name>
</gene>
<dbReference type="PANTHER" id="PTHR34680">
    <property type="entry name" value="EXPRESSED PROTEIN"/>
    <property type="match status" value="1"/>
</dbReference>
<feature type="compositionally biased region" description="Polar residues" evidence="3">
    <location>
        <begin position="133"/>
        <end position="143"/>
    </location>
</feature>
<keyword evidence="1" id="KW-0539">Nucleus</keyword>
<evidence type="ECO:0000259" key="4">
    <source>
        <dbReference type="PROSITE" id="PS51667"/>
    </source>
</evidence>
<feature type="domain" description="WRC" evidence="4">
    <location>
        <begin position="94"/>
        <end position="141"/>
    </location>
</feature>
<feature type="compositionally biased region" description="Polar residues" evidence="3">
    <location>
        <begin position="194"/>
        <end position="207"/>
    </location>
</feature>
<accession>A0AA86STF3</accession>
<feature type="region of interest" description="Disordered" evidence="3">
    <location>
        <begin position="187"/>
        <end position="265"/>
    </location>
</feature>
<feature type="compositionally biased region" description="Low complexity" evidence="3">
    <location>
        <begin position="224"/>
        <end position="236"/>
    </location>
</feature>
<protein>
    <recommendedName>
        <fullName evidence="4">WRC domain-containing protein</fullName>
    </recommendedName>
</protein>
<dbReference type="Proteomes" id="UP001189624">
    <property type="component" value="Chromosome 4"/>
</dbReference>
<evidence type="ECO:0000256" key="3">
    <source>
        <dbReference type="SAM" id="MobiDB-lite"/>
    </source>
</evidence>
<dbReference type="EMBL" id="OY731401">
    <property type="protein sequence ID" value="CAJ1950179.1"/>
    <property type="molecule type" value="Genomic_DNA"/>
</dbReference>
<reference evidence="5" key="1">
    <citation type="submission" date="2023-10" db="EMBL/GenBank/DDBJ databases">
        <authorList>
            <person name="Domelevo Entfellner J.-B."/>
        </authorList>
    </citation>
    <scope>NUCLEOTIDE SEQUENCE</scope>
</reference>
<dbReference type="AlphaFoldDB" id="A0AA86STF3"/>
<feature type="compositionally biased region" description="Acidic residues" evidence="3">
    <location>
        <begin position="237"/>
        <end position="251"/>
    </location>
</feature>
<name>A0AA86STF3_9FABA</name>
<comment type="caution">
    <text evidence="2">Lacks conserved residue(s) required for the propagation of feature annotation.</text>
</comment>
<dbReference type="InterPro" id="IPR014977">
    <property type="entry name" value="WRC_dom"/>
</dbReference>
<feature type="compositionally biased region" description="Gly residues" evidence="3">
    <location>
        <begin position="210"/>
        <end position="223"/>
    </location>
</feature>
<evidence type="ECO:0000313" key="5">
    <source>
        <dbReference type="EMBL" id="CAJ1950179.1"/>
    </source>
</evidence>
<proteinExistence type="predicted"/>
<feature type="region of interest" description="Disordered" evidence="3">
    <location>
        <begin position="133"/>
        <end position="164"/>
    </location>
</feature>
<dbReference type="PROSITE" id="PS51667">
    <property type="entry name" value="WRC"/>
    <property type="match status" value="1"/>
</dbReference>
<feature type="compositionally biased region" description="Basic residues" evidence="3">
    <location>
        <begin position="256"/>
        <end position="265"/>
    </location>
</feature>
<evidence type="ECO:0000256" key="1">
    <source>
        <dbReference type="ARBA" id="ARBA00023242"/>
    </source>
</evidence>
<keyword evidence="6" id="KW-1185">Reference proteome</keyword>
<sequence>MRIRKNAKLSPLLFSSWSEDGGSLPVETHVCQLNQSPWDVIPFQYDSIQFDHNTAPNANGDSFHAVQSVASMMEKTERATVVDDNNKLVAPSGATVLNPCQGTGDKGWACKNEAKQGQSFCEQHLSLSQLATSYTSKKSQAQPSGGGTRRTKTRGAGKKAGMGAGTSSNPYEFYYYSGFGPSWGKRRGDRNGEGSKNNIVGAENSTLVEAGGGDDNVGSGEVGGSVSEMENEVGGYVDDDDDEEEEEVVEDDGGKKRMRKPVKARSLKSLMGQEGSEIDQPKRWMCFAETAVRAEAERNDVVLQGIVIK</sequence>
<evidence type="ECO:0000313" key="6">
    <source>
        <dbReference type="Proteomes" id="UP001189624"/>
    </source>
</evidence>
<dbReference type="Gramene" id="rna-AYBTSS11_LOCUS14117">
    <property type="protein sequence ID" value="CAJ1950179.1"/>
    <property type="gene ID" value="gene-AYBTSS11_LOCUS14117"/>
</dbReference>